<feature type="region of interest" description="Disordered" evidence="1">
    <location>
        <begin position="26"/>
        <end position="69"/>
    </location>
</feature>
<feature type="compositionally biased region" description="Polar residues" evidence="1">
    <location>
        <begin position="47"/>
        <end position="69"/>
    </location>
</feature>
<evidence type="ECO:0000313" key="3">
    <source>
        <dbReference type="Proteomes" id="UP000738349"/>
    </source>
</evidence>
<dbReference type="EMBL" id="JAGMUV010000056">
    <property type="protein sequence ID" value="KAH7108978.1"/>
    <property type="molecule type" value="Genomic_DNA"/>
</dbReference>
<organism evidence="2 3">
    <name type="scientific">Dactylonectria macrodidyma</name>
    <dbReference type="NCBI Taxonomy" id="307937"/>
    <lineage>
        <taxon>Eukaryota</taxon>
        <taxon>Fungi</taxon>
        <taxon>Dikarya</taxon>
        <taxon>Ascomycota</taxon>
        <taxon>Pezizomycotina</taxon>
        <taxon>Sordariomycetes</taxon>
        <taxon>Hypocreomycetidae</taxon>
        <taxon>Hypocreales</taxon>
        <taxon>Nectriaceae</taxon>
        <taxon>Dactylonectria</taxon>
    </lineage>
</organism>
<protein>
    <submittedName>
        <fullName evidence="2">Uncharacterized protein</fullName>
    </submittedName>
</protein>
<accession>A0A9P9I5W9</accession>
<evidence type="ECO:0000256" key="1">
    <source>
        <dbReference type="SAM" id="MobiDB-lite"/>
    </source>
</evidence>
<dbReference type="AlphaFoldDB" id="A0A9P9I5W9"/>
<evidence type="ECO:0000313" key="2">
    <source>
        <dbReference type="EMBL" id="KAH7108978.1"/>
    </source>
</evidence>
<name>A0A9P9I5W9_9HYPO</name>
<dbReference type="OrthoDB" id="443402at2759"/>
<feature type="compositionally biased region" description="Polar residues" evidence="1">
    <location>
        <begin position="359"/>
        <end position="373"/>
    </location>
</feature>
<feature type="region of interest" description="Disordered" evidence="1">
    <location>
        <begin position="312"/>
        <end position="373"/>
    </location>
</feature>
<comment type="caution">
    <text evidence="2">The sequence shown here is derived from an EMBL/GenBank/DDBJ whole genome shotgun (WGS) entry which is preliminary data.</text>
</comment>
<reference evidence="2" key="1">
    <citation type="journal article" date="2021" name="Nat. Commun.">
        <title>Genetic determinants of endophytism in the Arabidopsis root mycobiome.</title>
        <authorList>
            <person name="Mesny F."/>
            <person name="Miyauchi S."/>
            <person name="Thiergart T."/>
            <person name="Pickel B."/>
            <person name="Atanasova L."/>
            <person name="Karlsson M."/>
            <person name="Huettel B."/>
            <person name="Barry K.W."/>
            <person name="Haridas S."/>
            <person name="Chen C."/>
            <person name="Bauer D."/>
            <person name="Andreopoulos W."/>
            <person name="Pangilinan J."/>
            <person name="LaButti K."/>
            <person name="Riley R."/>
            <person name="Lipzen A."/>
            <person name="Clum A."/>
            <person name="Drula E."/>
            <person name="Henrissat B."/>
            <person name="Kohler A."/>
            <person name="Grigoriev I.V."/>
            <person name="Martin F.M."/>
            <person name="Hacquard S."/>
        </authorList>
    </citation>
    <scope>NUCLEOTIDE SEQUENCE</scope>
    <source>
        <strain evidence="2">MPI-CAGE-AT-0147</strain>
    </source>
</reference>
<feature type="compositionally biased region" description="Low complexity" evidence="1">
    <location>
        <begin position="312"/>
        <end position="322"/>
    </location>
</feature>
<gene>
    <name evidence="2" type="ORF">EDB81DRAFT_673156</name>
</gene>
<keyword evidence="3" id="KW-1185">Reference proteome</keyword>
<proteinExistence type="predicted"/>
<sequence>MDPDHDSGYASASRVATWTVLSDSNFRDDVEPPASQNPYDVIHPSDEIQSLSSDNDDIGSQASDETTNEGMTGKALIRVFLAEEPQFRALCEKALAKMGRQRFVENLRRLLKSFHKNLSEEAETEAEKAVVKLLHSRRGRLQISNQLAAYMQQEKEGVWGLDRVSLQIVSGDKRRTEQDLRKDFMLMFLPSDLRHVLLSIPRKYVWVSLEQDLSFSNRVKAWVEDNTQLRWNWWPLKPRKRLLQHGESRVFWQCSCGAQQWEEISAEQHEFVAKILAYSDDKYKSTHWCGMKGEGVPLTAWFRSVFRQMRPAPATTPPSAAAQKYTPAGNAASISSSRHLSSPQGSVTSGTGAVAPSRPGQQRGSTTGQQVRISTPNTVIQTESWILFSVQGAWRTLVPSQIPVNSKTTDHSIFQELKRYYQLHRGRLRLWFSI</sequence>
<feature type="compositionally biased region" description="Low complexity" evidence="1">
    <location>
        <begin position="333"/>
        <end position="342"/>
    </location>
</feature>
<dbReference type="Proteomes" id="UP000738349">
    <property type="component" value="Unassembled WGS sequence"/>
</dbReference>